<feature type="compositionally biased region" description="Basic residues" evidence="2">
    <location>
        <begin position="176"/>
        <end position="189"/>
    </location>
</feature>
<feature type="repeat" description="TPR" evidence="1">
    <location>
        <begin position="25"/>
        <end position="58"/>
    </location>
</feature>
<dbReference type="Pfam" id="PF13432">
    <property type="entry name" value="TPR_16"/>
    <property type="match status" value="2"/>
</dbReference>
<feature type="compositionally biased region" description="Low complexity" evidence="2">
    <location>
        <begin position="164"/>
        <end position="173"/>
    </location>
</feature>
<organism evidence="4 5">
    <name type="scientific">Aureococcus anophagefferens</name>
    <name type="common">Harmful bloom alga</name>
    <dbReference type="NCBI Taxonomy" id="44056"/>
    <lineage>
        <taxon>Eukaryota</taxon>
        <taxon>Sar</taxon>
        <taxon>Stramenopiles</taxon>
        <taxon>Ochrophyta</taxon>
        <taxon>Pelagophyceae</taxon>
        <taxon>Pelagomonadales</taxon>
        <taxon>Pelagomonadaceae</taxon>
        <taxon>Aureococcus</taxon>
    </lineage>
</organism>
<evidence type="ECO:0000313" key="5">
    <source>
        <dbReference type="Proteomes" id="UP001363151"/>
    </source>
</evidence>
<accession>A0ABR1G013</accession>
<feature type="region of interest" description="Disordered" evidence="2">
    <location>
        <begin position="144"/>
        <end position="199"/>
    </location>
</feature>
<keyword evidence="5" id="KW-1185">Reference proteome</keyword>
<dbReference type="SMART" id="SM00028">
    <property type="entry name" value="TPR"/>
    <property type="match status" value="2"/>
</dbReference>
<comment type="caution">
    <text evidence="4">The sequence shown here is derived from an EMBL/GenBank/DDBJ whole genome shotgun (WGS) entry which is preliminary data.</text>
</comment>
<name>A0ABR1G013_AURAN</name>
<dbReference type="InterPro" id="IPR003128">
    <property type="entry name" value="Villin_headpiece"/>
</dbReference>
<evidence type="ECO:0000259" key="3">
    <source>
        <dbReference type="PROSITE" id="PS51089"/>
    </source>
</evidence>
<keyword evidence="4" id="KW-0808">Transferase</keyword>
<evidence type="ECO:0000313" key="4">
    <source>
        <dbReference type="EMBL" id="KAK7241844.1"/>
    </source>
</evidence>
<feature type="region of interest" description="Disordered" evidence="2">
    <location>
        <begin position="116"/>
        <end position="135"/>
    </location>
</feature>
<keyword evidence="4" id="KW-0328">Glycosyltransferase</keyword>
<proteinExistence type="predicted"/>
<sequence>MVRRGRAAEAIANFESAVAVDDSDGDAWFNLARGGATLGGVDEAVDAFDRCLALGPTFAAVVGRAEALAALGRHEEAAAAAAPPRARAGDAGHVALGYARLRTGDAPGAAAALRAAADAGDGSRDDGAAPLRRRSTRTCWRAGRPLRRPGALPVGPGRRRRRGGALQLRAAAAAERRRRRRRRRARARRREPAPTAAHNALGLALLQRGDAAGAEPHLAKTSDLAPGDSERSYNVGVCLLKRGRPAAERRFRASRATRPTSSRAAALATIGRARAGSRGADGPPPPPAAARRAADARAARAPADAALPVYAYARLKAPGPYPADVRAGARELHLSDDEFAAVFAVSKADFLRQPKWKQDNKKKQLGLF</sequence>
<dbReference type="InterPro" id="IPR019734">
    <property type="entry name" value="TPR_rpt"/>
</dbReference>
<dbReference type="SUPFAM" id="SSF48452">
    <property type="entry name" value="TPR-like"/>
    <property type="match status" value="2"/>
</dbReference>
<keyword evidence="1" id="KW-0802">TPR repeat</keyword>
<feature type="domain" description="HP" evidence="3">
    <location>
        <begin position="304"/>
        <end position="368"/>
    </location>
</feature>
<dbReference type="EMBL" id="JBBJCI010000152">
    <property type="protein sequence ID" value="KAK7241844.1"/>
    <property type="molecule type" value="Genomic_DNA"/>
</dbReference>
<dbReference type="Pfam" id="PF02209">
    <property type="entry name" value="VHP"/>
    <property type="match status" value="1"/>
</dbReference>
<dbReference type="InterPro" id="IPR036886">
    <property type="entry name" value="Villin_headpiece_dom_sf"/>
</dbReference>
<dbReference type="SMART" id="SM00153">
    <property type="entry name" value="VHP"/>
    <property type="match status" value="1"/>
</dbReference>
<dbReference type="PROSITE" id="PS51089">
    <property type="entry name" value="HP"/>
    <property type="match status" value="1"/>
</dbReference>
<gene>
    <name evidence="4" type="ORF">SO694_00019236</name>
</gene>
<dbReference type="GO" id="GO:0016757">
    <property type="term" value="F:glycosyltransferase activity"/>
    <property type="evidence" value="ECO:0007669"/>
    <property type="project" value="UniProtKB-KW"/>
</dbReference>
<dbReference type="PROSITE" id="PS50005">
    <property type="entry name" value="TPR"/>
    <property type="match status" value="1"/>
</dbReference>
<evidence type="ECO:0000256" key="1">
    <source>
        <dbReference type="PROSITE-ProRule" id="PRU00339"/>
    </source>
</evidence>
<dbReference type="Proteomes" id="UP001363151">
    <property type="component" value="Unassembled WGS sequence"/>
</dbReference>
<dbReference type="Gene3D" id="1.25.40.10">
    <property type="entry name" value="Tetratricopeptide repeat domain"/>
    <property type="match status" value="2"/>
</dbReference>
<dbReference type="Gene3D" id="1.10.950.10">
    <property type="entry name" value="Villin headpiece domain"/>
    <property type="match status" value="1"/>
</dbReference>
<protein>
    <submittedName>
        <fullName evidence="4">Protein N-acetylglucosaminyltransferase</fullName>
    </submittedName>
</protein>
<evidence type="ECO:0000256" key="2">
    <source>
        <dbReference type="SAM" id="MobiDB-lite"/>
    </source>
</evidence>
<reference evidence="4 5" key="1">
    <citation type="submission" date="2024-03" db="EMBL/GenBank/DDBJ databases">
        <title>Aureococcus anophagefferens CCMP1851 and Kratosvirus quantuckense: Draft genome of a second virus-susceptible host strain in the model system.</title>
        <authorList>
            <person name="Chase E."/>
            <person name="Truchon A.R."/>
            <person name="Schepens W."/>
            <person name="Wilhelm S.W."/>
        </authorList>
    </citation>
    <scope>NUCLEOTIDE SEQUENCE [LARGE SCALE GENOMIC DNA]</scope>
    <source>
        <strain evidence="4 5">CCMP1851</strain>
    </source>
</reference>
<dbReference type="SUPFAM" id="SSF47050">
    <property type="entry name" value="VHP, Villin headpiece domain"/>
    <property type="match status" value="1"/>
</dbReference>
<dbReference type="InterPro" id="IPR011990">
    <property type="entry name" value="TPR-like_helical_dom_sf"/>
</dbReference>